<dbReference type="AlphaFoldDB" id="A0A2M4D3T2"/>
<reference evidence="1" key="1">
    <citation type="submission" date="2018-01" db="EMBL/GenBank/DDBJ databases">
        <title>An insight into the sialome of Amazonian anophelines.</title>
        <authorList>
            <person name="Ribeiro J.M."/>
            <person name="Scarpassa V."/>
            <person name="Calvo E."/>
        </authorList>
    </citation>
    <scope>NUCLEOTIDE SEQUENCE</scope>
</reference>
<sequence>MMPCGSLGSLATALGIVISQPTTTRIMFIICDTQHSAFECMSHLRETASLLVLYHTVMGSLCFNYNIALHPPPRLVHLHHAFRQTVIRFLSYRLLACFYAQSRIFRSSGRL</sequence>
<evidence type="ECO:0000313" key="1">
    <source>
        <dbReference type="EMBL" id="MBW72230.1"/>
    </source>
</evidence>
<dbReference type="EMBL" id="GGFL01008052">
    <property type="protein sequence ID" value="MBW72230.1"/>
    <property type="molecule type" value="Transcribed_RNA"/>
</dbReference>
<name>A0A2M4D3T2_ANODA</name>
<accession>A0A2M4D3T2</accession>
<proteinExistence type="predicted"/>
<protein>
    <submittedName>
        <fullName evidence="1">Putative secreted protein</fullName>
    </submittedName>
</protein>
<organism evidence="1">
    <name type="scientific">Anopheles darlingi</name>
    <name type="common">Mosquito</name>
    <dbReference type="NCBI Taxonomy" id="43151"/>
    <lineage>
        <taxon>Eukaryota</taxon>
        <taxon>Metazoa</taxon>
        <taxon>Ecdysozoa</taxon>
        <taxon>Arthropoda</taxon>
        <taxon>Hexapoda</taxon>
        <taxon>Insecta</taxon>
        <taxon>Pterygota</taxon>
        <taxon>Neoptera</taxon>
        <taxon>Endopterygota</taxon>
        <taxon>Diptera</taxon>
        <taxon>Nematocera</taxon>
        <taxon>Culicoidea</taxon>
        <taxon>Culicidae</taxon>
        <taxon>Anophelinae</taxon>
        <taxon>Anopheles</taxon>
    </lineage>
</organism>